<sequence length="104" mass="11713">MEQLSLLSGFGYEICKKISLPSLKSLTYCRSTVGLGQLYFRYSIEISTLQRLAGAGYKVRSHLMSTQSPRWERLKAAACKLNRLHLLPLEFFIGRAKSSASILI</sequence>
<dbReference type="AlphaFoldDB" id="A0A3Q7IUR4"/>
<accession>A0A3Q7IUR4</accession>
<organism evidence="1">
    <name type="scientific">Solanum lycopersicum</name>
    <name type="common">Tomato</name>
    <name type="synonym">Lycopersicon esculentum</name>
    <dbReference type="NCBI Taxonomy" id="4081"/>
    <lineage>
        <taxon>Eukaryota</taxon>
        <taxon>Viridiplantae</taxon>
        <taxon>Streptophyta</taxon>
        <taxon>Embryophyta</taxon>
        <taxon>Tracheophyta</taxon>
        <taxon>Spermatophyta</taxon>
        <taxon>Magnoliopsida</taxon>
        <taxon>eudicotyledons</taxon>
        <taxon>Gunneridae</taxon>
        <taxon>Pentapetalae</taxon>
        <taxon>asterids</taxon>
        <taxon>lamiids</taxon>
        <taxon>Solanales</taxon>
        <taxon>Solanaceae</taxon>
        <taxon>Solanoideae</taxon>
        <taxon>Solaneae</taxon>
        <taxon>Solanum</taxon>
        <taxon>Solanum subgen. Lycopersicon</taxon>
    </lineage>
</organism>
<reference evidence="1" key="2">
    <citation type="submission" date="2019-01" db="UniProtKB">
        <authorList>
            <consortium name="EnsemblPlants"/>
        </authorList>
    </citation>
    <scope>IDENTIFICATION</scope>
    <source>
        <strain evidence="1">cv. Heinz 1706</strain>
    </source>
</reference>
<proteinExistence type="predicted"/>
<name>A0A3Q7IUR4_SOLLC</name>
<dbReference type="InParanoid" id="A0A3Q7IUR4"/>
<dbReference type="Proteomes" id="UP000004994">
    <property type="component" value="Chromosome 11"/>
</dbReference>
<keyword evidence="2" id="KW-1185">Reference proteome</keyword>
<dbReference type="PANTHER" id="PTHR34456:SF13">
    <property type="entry name" value="REVERSE TRANSCRIPTASE DOMAIN-CONTAINING PROTEIN"/>
    <property type="match status" value="1"/>
</dbReference>
<dbReference type="OMA" id="FGYEICK"/>
<dbReference type="Gramene" id="Solyc11g030850.1.1">
    <property type="protein sequence ID" value="Solyc11g030850.1.1.1"/>
    <property type="gene ID" value="Solyc11g030850.1"/>
</dbReference>
<evidence type="ECO:0000313" key="1">
    <source>
        <dbReference type="EnsemblPlants" id="Solyc11g030850.1.1.1"/>
    </source>
</evidence>
<dbReference type="PaxDb" id="4081-Solyc11g030850.1.1"/>
<evidence type="ECO:0000313" key="2">
    <source>
        <dbReference type="Proteomes" id="UP000004994"/>
    </source>
</evidence>
<dbReference type="EnsemblPlants" id="Solyc11g030850.1.1">
    <property type="protein sequence ID" value="Solyc11g030850.1.1.1"/>
    <property type="gene ID" value="Solyc11g030850.1"/>
</dbReference>
<dbReference type="PANTHER" id="PTHR34456">
    <property type="entry name" value="MITOVIRUS RNA-DEPENDENT RNA POLYMERASE"/>
    <property type="match status" value="1"/>
</dbReference>
<protein>
    <submittedName>
        <fullName evidence="1">Uncharacterized protein</fullName>
    </submittedName>
</protein>
<reference evidence="1" key="1">
    <citation type="journal article" date="2012" name="Nature">
        <title>The tomato genome sequence provides insights into fleshy fruit evolution.</title>
        <authorList>
            <consortium name="Tomato Genome Consortium"/>
        </authorList>
    </citation>
    <scope>NUCLEOTIDE SEQUENCE [LARGE SCALE GENOMIC DNA]</scope>
    <source>
        <strain evidence="1">cv. Heinz 1706</strain>
    </source>
</reference>
<dbReference type="InterPro" id="IPR008686">
    <property type="entry name" value="RNA_pol_mitovir"/>
</dbReference>